<accession>L0A9A3</accession>
<dbReference type="STRING" id="1056495.Calag_0706"/>
<evidence type="ECO:0000256" key="1">
    <source>
        <dbReference type="ARBA" id="ARBA00007958"/>
    </source>
</evidence>
<dbReference type="SFLD" id="SFLDG01129">
    <property type="entry name" value="C1.5:_HAD__Beta-PGM__Phosphata"/>
    <property type="match status" value="1"/>
</dbReference>
<comment type="similarity">
    <text evidence="1">Belongs to the HAD-like hydrolase superfamily.</text>
</comment>
<dbReference type="eggNOG" id="arCOG02293">
    <property type="taxonomic scope" value="Archaea"/>
</dbReference>
<dbReference type="KEGG" id="clg:Calag_0706"/>
<organism evidence="2 3">
    <name type="scientific">Caldisphaera lagunensis (strain DSM 15908 / JCM 11604 / ANMR 0165 / IC-154)</name>
    <dbReference type="NCBI Taxonomy" id="1056495"/>
    <lineage>
        <taxon>Archaea</taxon>
        <taxon>Thermoproteota</taxon>
        <taxon>Thermoprotei</taxon>
        <taxon>Acidilobales</taxon>
        <taxon>Caldisphaeraceae</taxon>
        <taxon>Caldisphaera</taxon>
    </lineage>
</organism>
<dbReference type="InterPro" id="IPR041492">
    <property type="entry name" value="HAD_2"/>
</dbReference>
<keyword evidence="3" id="KW-1185">Reference proteome</keyword>
<dbReference type="InParanoid" id="L0A9A3"/>
<gene>
    <name evidence="2" type="ordered locus">Calag_0706</name>
</gene>
<evidence type="ECO:0000313" key="3">
    <source>
        <dbReference type="Proteomes" id="UP000010469"/>
    </source>
</evidence>
<dbReference type="AlphaFoldDB" id="L0A9A3"/>
<dbReference type="InterPro" id="IPR006439">
    <property type="entry name" value="HAD-SF_hydro_IA"/>
</dbReference>
<reference evidence="3" key="1">
    <citation type="submission" date="2012-03" db="EMBL/GenBank/DDBJ databases">
        <title>Complete genome of Caldisphaera lagunensis DSM 15908.</title>
        <authorList>
            <person name="Lucas S."/>
            <person name="Copeland A."/>
            <person name="Lapidus A."/>
            <person name="Glavina del Rio T."/>
            <person name="Dalin E."/>
            <person name="Tice H."/>
            <person name="Bruce D."/>
            <person name="Goodwin L."/>
            <person name="Pitluck S."/>
            <person name="Peters L."/>
            <person name="Mikhailova N."/>
            <person name="Teshima H."/>
            <person name="Kyrpides N."/>
            <person name="Mavromatis K."/>
            <person name="Ivanova N."/>
            <person name="Brettin T."/>
            <person name="Detter J.C."/>
            <person name="Han C."/>
            <person name="Larimer F."/>
            <person name="Land M."/>
            <person name="Hauser L."/>
            <person name="Markowitz V."/>
            <person name="Cheng J.-F."/>
            <person name="Hugenholtz P."/>
            <person name="Woyke T."/>
            <person name="Wu D."/>
            <person name="Spring S."/>
            <person name="Schroeder M."/>
            <person name="Brambilla E."/>
            <person name="Klenk H.-P."/>
            <person name="Eisen J.A."/>
        </authorList>
    </citation>
    <scope>NUCLEOTIDE SEQUENCE [LARGE SCALE GENOMIC DNA]</scope>
    <source>
        <strain evidence="3">DSM 15908 / JCM 11604 / IC-154</strain>
    </source>
</reference>
<dbReference type="InterPro" id="IPR023198">
    <property type="entry name" value="PGP-like_dom2"/>
</dbReference>
<dbReference type="RefSeq" id="WP_015232349.1">
    <property type="nucleotide sequence ID" value="NC_019791.1"/>
</dbReference>
<dbReference type="Gene3D" id="3.40.50.1000">
    <property type="entry name" value="HAD superfamily/HAD-like"/>
    <property type="match status" value="1"/>
</dbReference>
<dbReference type="PANTHER" id="PTHR43481:SF4">
    <property type="entry name" value="GLYCEROL-1-PHOSPHATE PHOSPHOHYDROLASE 1-RELATED"/>
    <property type="match status" value="1"/>
</dbReference>
<dbReference type="OrthoDB" id="31229at2157"/>
<dbReference type="Gene3D" id="1.10.150.240">
    <property type="entry name" value="Putative phosphatase, domain 2"/>
    <property type="match status" value="1"/>
</dbReference>
<dbReference type="FunCoup" id="L0A9A3">
    <property type="interactions" value="35"/>
</dbReference>
<evidence type="ECO:0000313" key="2">
    <source>
        <dbReference type="EMBL" id="AFZ70451.1"/>
    </source>
</evidence>
<sequence length="221" mass="24411">MKGAIFDLDGTLASTAKAHKIAWELSLKQLGFNSNIDMEYLLGKRAMDIALLLIEQAGINDPDLKNKMAKKLLEVKNSIFAPYIMKYAEPMPCAIELINKLKQNNVKILVVTSSLRITAIKVLEKIKINPDVLISSDDVIKGKPDPEPTLAALKKSSLDANDILFAVGDTIYDIISFSKAGIKTIYLTKGDIIVPIDENLLKEYHAIKIDSLCDIIKISNI</sequence>
<dbReference type="InterPro" id="IPR051806">
    <property type="entry name" value="HAD-like_SPP"/>
</dbReference>
<dbReference type="GeneID" id="14211966"/>
<dbReference type="GO" id="GO:0050308">
    <property type="term" value="F:sugar-phosphatase activity"/>
    <property type="evidence" value="ECO:0007669"/>
    <property type="project" value="TreeGrafter"/>
</dbReference>
<dbReference type="NCBIfam" id="TIGR01549">
    <property type="entry name" value="HAD-SF-IA-v1"/>
    <property type="match status" value="1"/>
</dbReference>
<dbReference type="SUPFAM" id="SSF56784">
    <property type="entry name" value="HAD-like"/>
    <property type="match status" value="1"/>
</dbReference>
<dbReference type="EMBL" id="CP003378">
    <property type="protein sequence ID" value="AFZ70451.1"/>
    <property type="molecule type" value="Genomic_DNA"/>
</dbReference>
<dbReference type="Proteomes" id="UP000010469">
    <property type="component" value="Chromosome"/>
</dbReference>
<dbReference type="InterPro" id="IPR023214">
    <property type="entry name" value="HAD_sf"/>
</dbReference>
<dbReference type="HOGENOM" id="CLU_045011_19_3_2"/>
<proteinExistence type="inferred from homology"/>
<protein>
    <submittedName>
        <fullName evidence="2">Haloacid dehalogenase superfamily enzyme, subfamily IA</fullName>
    </submittedName>
</protein>
<dbReference type="InterPro" id="IPR036412">
    <property type="entry name" value="HAD-like_sf"/>
</dbReference>
<name>L0A9A3_CALLD</name>
<dbReference type="Pfam" id="PF13419">
    <property type="entry name" value="HAD_2"/>
    <property type="match status" value="1"/>
</dbReference>
<dbReference type="PANTHER" id="PTHR43481">
    <property type="entry name" value="FRUCTOSE-1-PHOSPHATE PHOSPHATASE"/>
    <property type="match status" value="1"/>
</dbReference>
<dbReference type="SFLD" id="SFLDS00003">
    <property type="entry name" value="Haloacid_Dehalogenase"/>
    <property type="match status" value="1"/>
</dbReference>